<dbReference type="KEGG" id="vcn:VOLCADRAFT_99778"/>
<reference evidence="2 3" key="1">
    <citation type="journal article" date="2010" name="Science">
        <title>Genomic analysis of organismal complexity in the multicellular green alga Volvox carteri.</title>
        <authorList>
            <person name="Prochnik S.E."/>
            <person name="Umen J."/>
            <person name="Nedelcu A.M."/>
            <person name="Hallmann A."/>
            <person name="Miller S.M."/>
            <person name="Nishii I."/>
            <person name="Ferris P."/>
            <person name="Kuo A."/>
            <person name="Mitros T."/>
            <person name="Fritz-Laylin L.K."/>
            <person name="Hellsten U."/>
            <person name="Chapman J."/>
            <person name="Simakov O."/>
            <person name="Rensing S.A."/>
            <person name="Terry A."/>
            <person name="Pangilinan J."/>
            <person name="Kapitonov V."/>
            <person name="Jurka J."/>
            <person name="Salamov A."/>
            <person name="Shapiro H."/>
            <person name="Schmutz J."/>
            <person name="Grimwood J."/>
            <person name="Lindquist E."/>
            <person name="Lucas S."/>
            <person name="Grigoriev I.V."/>
            <person name="Schmitt R."/>
            <person name="Kirk D."/>
            <person name="Rokhsar D.S."/>
        </authorList>
    </citation>
    <scope>NUCLEOTIDE SEQUENCE [LARGE SCALE GENOMIC DNA]</scope>
    <source>
        <strain evidence="3">f. Nagariensis / Eve</strain>
    </source>
</reference>
<evidence type="ECO:0000313" key="2">
    <source>
        <dbReference type="EMBL" id="EFJ40438.1"/>
    </source>
</evidence>
<gene>
    <name evidence="2" type="ORF">VOLCADRAFT_99778</name>
</gene>
<dbReference type="Proteomes" id="UP000001058">
    <property type="component" value="Unassembled WGS sequence"/>
</dbReference>
<dbReference type="InterPro" id="IPR016084">
    <property type="entry name" value="Haem_Oase-like_multi-hlx"/>
</dbReference>
<feature type="compositionally biased region" description="Basic and acidic residues" evidence="1">
    <location>
        <begin position="17"/>
        <end position="27"/>
    </location>
</feature>
<dbReference type="Gene3D" id="1.20.910.10">
    <property type="entry name" value="Heme oxygenase-like"/>
    <property type="match status" value="1"/>
</dbReference>
<proteinExistence type="predicted"/>
<dbReference type="InParanoid" id="D8UIM4"/>
<accession>D8UIM4</accession>
<dbReference type="eggNOG" id="ENOG502S3PK">
    <property type="taxonomic scope" value="Eukaryota"/>
</dbReference>
<dbReference type="GeneID" id="9627975"/>
<evidence type="ECO:0000313" key="3">
    <source>
        <dbReference type="Proteomes" id="UP000001058"/>
    </source>
</evidence>
<dbReference type="RefSeq" id="XP_002958518.1">
    <property type="nucleotide sequence ID" value="XM_002958472.1"/>
</dbReference>
<feature type="region of interest" description="Disordered" evidence="1">
    <location>
        <begin position="1"/>
        <end position="27"/>
    </location>
</feature>
<feature type="compositionally biased region" description="Polar residues" evidence="1">
    <location>
        <begin position="54"/>
        <end position="65"/>
    </location>
</feature>
<keyword evidence="3" id="KW-1185">Reference proteome</keyword>
<name>D8UIM4_VOLCA</name>
<protein>
    <submittedName>
        <fullName evidence="2">Uncharacterized protein</fullName>
    </submittedName>
</protein>
<dbReference type="EMBL" id="GL378416">
    <property type="protein sequence ID" value="EFJ40438.1"/>
    <property type="molecule type" value="Genomic_DNA"/>
</dbReference>
<feature type="region of interest" description="Disordered" evidence="1">
    <location>
        <begin position="54"/>
        <end position="89"/>
    </location>
</feature>
<feature type="compositionally biased region" description="Low complexity" evidence="1">
    <location>
        <begin position="159"/>
        <end position="170"/>
    </location>
</feature>
<sequence length="372" mass="38917">MQTFKEAAAAITAHRPVRPEEAARGKLDYVQVADWGDGDRSKLGELRLVSHVQQYEGSASGTTGAKSPGSSQSDSNNNGGGEGGGVPPFHMQLARQLQMAEARGALAVAGPPPPPLAEWSFREQRYEQYLADQLAVHEALETALREAAASIATTAAANKDDAANVSQQASQPPPPPSPPVQDAVHALMHLIPGRLGLERSGAIRRDLEALRATAAGIGSGATTADSATRADSNLGSVALYGRVELAGRSSAEVMEPPSAVAAPPSIENTAAGPMARSYVQVLRRLGRVAAAGEDEKERQLGALRLLAHAAVVYLAGQAVCVRLGATATERLALLPRRAAATYHEYPREAVFDEVASAMQKTGLLLSALAHRD</sequence>
<feature type="region of interest" description="Disordered" evidence="1">
    <location>
        <begin position="159"/>
        <end position="182"/>
    </location>
</feature>
<dbReference type="OrthoDB" id="15304at2759"/>
<dbReference type="AlphaFoldDB" id="D8UIM4"/>
<organism evidence="3">
    <name type="scientific">Volvox carteri f. nagariensis</name>
    <dbReference type="NCBI Taxonomy" id="3068"/>
    <lineage>
        <taxon>Eukaryota</taxon>
        <taxon>Viridiplantae</taxon>
        <taxon>Chlorophyta</taxon>
        <taxon>core chlorophytes</taxon>
        <taxon>Chlorophyceae</taxon>
        <taxon>CS clade</taxon>
        <taxon>Chlamydomonadales</taxon>
        <taxon>Volvocaceae</taxon>
        <taxon>Volvox</taxon>
    </lineage>
</organism>
<evidence type="ECO:0000256" key="1">
    <source>
        <dbReference type="SAM" id="MobiDB-lite"/>
    </source>
</evidence>
<feature type="compositionally biased region" description="Low complexity" evidence="1">
    <location>
        <begin position="67"/>
        <end position="77"/>
    </location>
</feature>